<dbReference type="InterPro" id="IPR017896">
    <property type="entry name" value="4Fe4S_Fe-S-bd"/>
</dbReference>
<evidence type="ECO:0000256" key="2">
    <source>
        <dbReference type="ARBA" id="ARBA00022485"/>
    </source>
</evidence>
<keyword evidence="3" id="KW-0285">Flavoprotein</keyword>
<dbReference type="SUPFAM" id="SSF46548">
    <property type="entry name" value="alpha-helical ferredoxin"/>
    <property type="match status" value="1"/>
</dbReference>
<dbReference type="SUPFAM" id="SSF55103">
    <property type="entry name" value="FAD-linked oxidases, C-terminal domain"/>
    <property type="match status" value="1"/>
</dbReference>
<evidence type="ECO:0000256" key="7">
    <source>
        <dbReference type="ARBA" id="ARBA00023004"/>
    </source>
</evidence>
<keyword evidence="8" id="KW-0411">Iron-sulfur</keyword>
<feature type="domain" description="4Fe-4S ferredoxin-type" evidence="13">
    <location>
        <begin position="663"/>
        <end position="696"/>
    </location>
</feature>
<evidence type="ECO:0000256" key="9">
    <source>
        <dbReference type="ARBA" id="ARBA00039003"/>
    </source>
</evidence>
<dbReference type="RefSeq" id="WP_093139784.1">
    <property type="nucleotide sequence ID" value="NZ_FOXF01000001.1"/>
</dbReference>
<dbReference type="Proteomes" id="UP000243745">
    <property type="component" value="Unassembled WGS sequence"/>
</dbReference>
<organism evidence="15 16">
    <name type="scientific">Ruminobacter amylophilus</name>
    <dbReference type="NCBI Taxonomy" id="867"/>
    <lineage>
        <taxon>Bacteria</taxon>
        <taxon>Pseudomonadati</taxon>
        <taxon>Pseudomonadota</taxon>
        <taxon>Gammaproteobacteria</taxon>
        <taxon>Aeromonadales</taxon>
        <taxon>Succinivibrionaceae</taxon>
        <taxon>Ruminobacter</taxon>
    </lineage>
</organism>
<evidence type="ECO:0000256" key="1">
    <source>
        <dbReference type="ARBA" id="ARBA00001974"/>
    </source>
</evidence>
<dbReference type="InterPro" id="IPR016164">
    <property type="entry name" value="FAD-linked_Oxase-like_C"/>
</dbReference>
<accession>A0A662ZFF8</accession>
<dbReference type="EMBL" id="FOXF01000001">
    <property type="protein sequence ID" value="SFO96528.1"/>
    <property type="molecule type" value="Genomic_DNA"/>
</dbReference>
<dbReference type="Gene3D" id="3.30.70.2740">
    <property type="match status" value="1"/>
</dbReference>
<keyword evidence="6" id="KW-0560">Oxidoreductase</keyword>
<dbReference type="PROSITE" id="PS51387">
    <property type="entry name" value="FAD_PCMH"/>
    <property type="match status" value="1"/>
</dbReference>
<dbReference type="GO" id="GO:0051990">
    <property type="term" value="F:(R)-2-hydroxyglutarate dehydrogenase activity"/>
    <property type="evidence" value="ECO:0007669"/>
    <property type="project" value="UniProtKB-EC"/>
</dbReference>
<comment type="similarity">
    <text evidence="11">In the N-terminal section; belongs to the FAD-binding oxidoreductase/transferase type 4 family.</text>
</comment>
<dbReference type="PANTHER" id="PTHR11748">
    <property type="entry name" value="D-LACTATE DEHYDROGENASE"/>
    <property type="match status" value="1"/>
</dbReference>
<dbReference type="GO" id="GO:1903457">
    <property type="term" value="P:lactate catabolic process"/>
    <property type="evidence" value="ECO:0007669"/>
    <property type="project" value="TreeGrafter"/>
</dbReference>
<evidence type="ECO:0000256" key="10">
    <source>
        <dbReference type="ARBA" id="ARBA00051291"/>
    </source>
</evidence>
<evidence type="ECO:0000313" key="15">
    <source>
        <dbReference type="EMBL" id="SFO96528.1"/>
    </source>
</evidence>
<evidence type="ECO:0000259" key="13">
    <source>
        <dbReference type="PROSITE" id="PS51379"/>
    </source>
</evidence>
<dbReference type="GO" id="GO:0046872">
    <property type="term" value="F:metal ion binding"/>
    <property type="evidence" value="ECO:0007669"/>
    <property type="project" value="UniProtKB-KW"/>
</dbReference>
<evidence type="ECO:0000256" key="4">
    <source>
        <dbReference type="ARBA" id="ARBA00022723"/>
    </source>
</evidence>
<dbReference type="InterPro" id="IPR016169">
    <property type="entry name" value="FAD-bd_PCMH_sub2"/>
</dbReference>
<evidence type="ECO:0000256" key="12">
    <source>
        <dbReference type="ARBA" id="ARBA00067680"/>
    </source>
</evidence>
<dbReference type="Pfam" id="PF02913">
    <property type="entry name" value="FAD-oxidase_C"/>
    <property type="match status" value="1"/>
</dbReference>
<evidence type="ECO:0000256" key="5">
    <source>
        <dbReference type="ARBA" id="ARBA00022827"/>
    </source>
</evidence>
<dbReference type="EC" id="1.1.99.39" evidence="9"/>
<dbReference type="InterPro" id="IPR004113">
    <property type="entry name" value="FAD-bd_oxidored_4_C"/>
</dbReference>
<dbReference type="PANTHER" id="PTHR11748:SF119">
    <property type="entry name" value="D-2-HYDROXYGLUTARATE DEHYDROGENASE"/>
    <property type="match status" value="1"/>
</dbReference>
<dbReference type="Pfam" id="PF01565">
    <property type="entry name" value="FAD_binding_4"/>
    <property type="match status" value="1"/>
</dbReference>
<dbReference type="AlphaFoldDB" id="A0A662ZFF8"/>
<dbReference type="SUPFAM" id="SSF56176">
    <property type="entry name" value="FAD-binding/transporter-associated domain-like"/>
    <property type="match status" value="1"/>
</dbReference>
<dbReference type="FunFam" id="3.30.70.2740:FF:000003">
    <property type="entry name" value="Oxidoreductase, FAD-binding, putative"/>
    <property type="match status" value="1"/>
</dbReference>
<dbReference type="GO" id="GO:0051539">
    <property type="term" value="F:4 iron, 4 sulfur cluster binding"/>
    <property type="evidence" value="ECO:0007669"/>
    <property type="project" value="UniProtKB-KW"/>
</dbReference>
<comment type="cofactor">
    <cofactor evidence="1">
        <name>FAD</name>
        <dbReference type="ChEBI" id="CHEBI:57692"/>
    </cofactor>
</comment>
<evidence type="ECO:0000256" key="8">
    <source>
        <dbReference type="ARBA" id="ARBA00023014"/>
    </source>
</evidence>
<dbReference type="OrthoDB" id="9811557at2"/>
<evidence type="ECO:0000256" key="3">
    <source>
        <dbReference type="ARBA" id="ARBA00022630"/>
    </source>
</evidence>
<name>A0A662ZFF8_9GAMM</name>
<dbReference type="PROSITE" id="PS51379">
    <property type="entry name" value="4FE4S_FER_2"/>
    <property type="match status" value="1"/>
</dbReference>
<dbReference type="GO" id="GO:0008720">
    <property type="term" value="F:D-lactate dehydrogenase (NAD+) activity"/>
    <property type="evidence" value="ECO:0007669"/>
    <property type="project" value="TreeGrafter"/>
</dbReference>
<dbReference type="InterPro" id="IPR036318">
    <property type="entry name" value="FAD-bd_PCMH-like_sf"/>
</dbReference>
<keyword evidence="4" id="KW-0479">Metal-binding</keyword>
<evidence type="ECO:0000256" key="6">
    <source>
        <dbReference type="ARBA" id="ARBA00023002"/>
    </source>
</evidence>
<evidence type="ECO:0000256" key="11">
    <source>
        <dbReference type="ARBA" id="ARBA00060924"/>
    </source>
</evidence>
<dbReference type="GO" id="GO:0071949">
    <property type="term" value="F:FAD binding"/>
    <property type="evidence" value="ECO:0007669"/>
    <property type="project" value="InterPro"/>
</dbReference>
<dbReference type="GO" id="GO:0004458">
    <property type="term" value="F:D-lactate dehydrogenase (cytochrome) activity"/>
    <property type="evidence" value="ECO:0007669"/>
    <property type="project" value="TreeGrafter"/>
</dbReference>
<dbReference type="InterPro" id="IPR017900">
    <property type="entry name" value="4Fe4S_Fe_S_CS"/>
</dbReference>
<sequence>MIPKINPESSIDPVYLNYFNRLKDANFLGDIEYSYSSRLAVATDNSVYQRLPQGVIFPKNRDDVVLAVKLASEPEFAGLKFAPRGGGTGTNGQSLTDWIVMDLSRHMRDIRELNVNERTVFVEAGVIKDYLNQQIKPHGLFFSPELSTSNRATFGGMISNDSSGQGSLKYGKTSQHVLTVEAVLLDGSLVTFGPVSGEALQAKMNQENMEGRIYRTVYNIAKEKREEILKTFPDLNRFLTGYDLKHVYNPETDTLDISRIICGAEGTLCFITGARIDLTPIPSYRSLVVIKYDSFDSALRHAPVLVEANALSVETVDSKVFNLAKQDIVWHSVKELIKEVPDKTMDGINIVEFAGWDNELEGSRMKSLTDSLDRDLGASGNTRGIIGYQTCTELKDILAVYAMRKKAVGLLGNAEGDAKPIAFTEDTVVPPKHLADYIQEFRALLDSHNLTYGMFGHVDSGVLHVRPALDLCNPEQEKTLREISDAVVALTAKYGGIMWGEHGRGYRAEYGPEFFGSLFVELRKVKAAFDPGNRINPGKICVPFGNDTDKLVSVDDTKRGSFDRQIPVEVRHSFRVAVSCNGNGLCFNFDKTAPMCPTYKLLGDRRQSPKGRAGLTREWLRLMQLAGADVLSEEKKLDESGFSLKAFFEKVSNTLNGDNVNDFSHEVRNVMDCCLACKACASACPVKVDVPDFRSRFLNLYFSRYLRPAGDILVKNIEQVTPYMAKVPRFLNAVNGLAPVKFITKKLWGFVDVPVMSYPTFNTLVKSTDAEYLDLDRMNRLSAEERGKYVILVQDAFTSAYDAKVIADFIVLASKMGRKVAILPLKPNGKVMHIRGYMKEFARAARSTADFFNQVYGLGIPMVGIDPAMTLCYRDEYRKILGDSRGDFVVQLTQEWLLDNLDSIRPVSAEKAGHEYYLMAHCTQKSLKPTTHADWTRIFATAGLKLVPVPVGCCGMAGLYGHLKANVERSKEIYRENWAPVFKKYPIEYCLATGYSCREQVRRMEEKNVLHPLQVLSTLL</sequence>
<proteinExistence type="inferred from homology"/>
<evidence type="ECO:0000259" key="14">
    <source>
        <dbReference type="PROSITE" id="PS51387"/>
    </source>
</evidence>
<keyword evidence="16" id="KW-1185">Reference proteome</keyword>
<feature type="domain" description="FAD-binding PCMH-type" evidence="14">
    <location>
        <begin position="48"/>
        <end position="281"/>
    </location>
</feature>
<keyword evidence="7" id="KW-0408">Iron</keyword>
<dbReference type="InterPro" id="IPR016166">
    <property type="entry name" value="FAD-bd_PCMH"/>
</dbReference>
<dbReference type="PROSITE" id="PS00198">
    <property type="entry name" value="4FE4S_FER_1"/>
    <property type="match status" value="1"/>
</dbReference>
<evidence type="ECO:0000313" key="16">
    <source>
        <dbReference type="Proteomes" id="UP000243745"/>
    </source>
</evidence>
<dbReference type="Gene3D" id="3.30.465.10">
    <property type="match status" value="1"/>
</dbReference>
<protein>
    <recommendedName>
        <fullName evidence="12">D-2-hydroxyglutarate dehydrogenase</fullName>
        <ecNumber evidence="9">1.1.99.39</ecNumber>
    </recommendedName>
</protein>
<comment type="catalytic activity">
    <reaction evidence="10">
        <text>(R)-2-hydroxyglutarate + A = 2-oxoglutarate + AH2</text>
        <dbReference type="Rhea" id="RHEA:38295"/>
        <dbReference type="ChEBI" id="CHEBI:13193"/>
        <dbReference type="ChEBI" id="CHEBI:15801"/>
        <dbReference type="ChEBI" id="CHEBI:16810"/>
        <dbReference type="ChEBI" id="CHEBI:17499"/>
        <dbReference type="EC" id="1.1.99.39"/>
    </reaction>
    <physiologicalReaction direction="left-to-right" evidence="10">
        <dbReference type="Rhea" id="RHEA:38296"/>
    </physiologicalReaction>
</comment>
<gene>
    <name evidence="15" type="ORF">SAMN02910344_00025</name>
</gene>
<dbReference type="InterPro" id="IPR006094">
    <property type="entry name" value="Oxid_FAD_bind_N"/>
</dbReference>
<keyword evidence="2" id="KW-0004">4Fe-4S</keyword>
<reference evidence="15 16" key="1">
    <citation type="submission" date="2016-10" db="EMBL/GenBank/DDBJ databases">
        <authorList>
            <person name="Varghese N."/>
            <person name="Submissions S."/>
        </authorList>
    </citation>
    <scope>NUCLEOTIDE SEQUENCE [LARGE SCALE GENOMIC DNA]</scope>
    <source>
        <strain evidence="15 16">DSM 1361</strain>
    </source>
</reference>
<keyword evidence="5" id="KW-0274">FAD</keyword>